<dbReference type="OrthoDB" id="3889179at2759"/>
<evidence type="ECO:0000313" key="2">
    <source>
        <dbReference type="Proteomes" id="UP000240883"/>
    </source>
</evidence>
<protein>
    <submittedName>
        <fullName evidence="1">Uncharacterized protein</fullName>
    </submittedName>
</protein>
<reference evidence="1 2" key="1">
    <citation type="journal article" date="2018" name="Front. Microbiol.">
        <title>Genome-Wide Analysis of Corynespora cassiicola Leaf Fall Disease Putative Effectors.</title>
        <authorList>
            <person name="Lopez D."/>
            <person name="Ribeiro S."/>
            <person name="Label P."/>
            <person name="Fumanal B."/>
            <person name="Venisse J.S."/>
            <person name="Kohler A."/>
            <person name="de Oliveira R.R."/>
            <person name="Labutti K."/>
            <person name="Lipzen A."/>
            <person name="Lail K."/>
            <person name="Bauer D."/>
            <person name="Ohm R.A."/>
            <person name="Barry K.W."/>
            <person name="Spatafora J."/>
            <person name="Grigoriev I.V."/>
            <person name="Martin F.M."/>
            <person name="Pujade-Renaud V."/>
        </authorList>
    </citation>
    <scope>NUCLEOTIDE SEQUENCE [LARGE SCALE GENOMIC DNA]</scope>
    <source>
        <strain evidence="1 2">Philippines</strain>
    </source>
</reference>
<sequence>MPGTDAKETRNGDFEYIDYHFFEGVDYERKMSWKQRKGPYGRVAIGNPKSTNQKTDVDKNDVILPANWSVIVDKMDFKLVQS</sequence>
<dbReference type="AlphaFoldDB" id="A0A2T2P823"/>
<dbReference type="EMBL" id="KZ678129">
    <property type="protein sequence ID" value="PSN73789.1"/>
    <property type="molecule type" value="Genomic_DNA"/>
</dbReference>
<keyword evidence="2" id="KW-1185">Reference proteome</keyword>
<organism evidence="1 2">
    <name type="scientific">Corynespora cassiicola Philippines</name>
    <dbReference type="NCBI Taxonomy" id="1448308"/>
    <lineage>
        <taxon>Eukaryota</taxon>
        <taxon>Fungi</taxon>
        <taxon>Dikarya</taxon>
        <taxon>Ascomycota</taxon>
        <taxon>Pezizomycotina</taxon>
        <taxon>Dothideomycetes</taxon>
        <taxon>Pleosporomycetidae</taxon>
        <taxon>Pleosporales</taxon>
        <taxon>Corynesporascaceae</taxon>
        <taxon>Corynespora</taxon>
    </lineage>
</organism>
<evidence type="ECO:0000313" key="1">
    <source>
        <dbReference type="EMBL" id="PSN73789.1"/>
    </source>
</evidence>
<name>A0A2T2P823_CORCC</name>
<accession>A0A2T2P823</accession>
<dbReference type="Proteomes" id="UP000240883">
    <property type="component" value="Unassembled WGS sequence"/>
</dbReference>
<proteinExistence type="predicted"/>
<gene>
    <name evidence="1" type="ORF">BS50DRAFT_569269</name>
</gene>